<dbReference type="EMBL" id="JAPTMU010000022">
    <property type="protein sequence ID" value="KAJ4924986.1"/>
    <property type="molecule type" value="Genomic_DNA"/>
</dbReference>
<evidence type="ECO:0000313" key="2">
    <source>
        <dbReference type="Proteomes" id="UP001219934"/>
    </source>
</evidence>
<comment type="caution">
    <text evidence="1">The sequence shown here is derived from an EMBL/GenBank/DDBJ whole genome shotgun (WGS) entry which is preliminary data.</text>
</comment>
<organism evidence="1 2">
    <name type="scientific">Pogonophryne albipinna</name>
    <dbReference type="NCBI Taxonomy" id="1090488"/>
    <lineage>
        <taxon>Eukaryota</taxon>
        <taxon>Metazoa</taxon>
        <taxon>Chordata</taxon>
        <taxon>Craniata</taxon>
        <taxon>Vertebrata</taxon>
        <taxon>Euteleostomi</taxon>
        <taxon>Actinopterygii</taxon>
        <taxon>Neopterygii</taxon>
        <taxon>Teleostei</taxon>
        <taxon>Neoteleostei</taxon>
        <taxon>Acanthomorphata</taxon>
        <taxon>Eupercaria</taxon>
        <taxon>Perciformes</taxon>
        <taxon>Notothenioidei</taxon>
        <taxon>Pogonophryne</taxon>
    </lineage>
</organism>
<proteinExistence type="predicted"/>
<protein>
    <submittedName>
        <fullName evidence="1">Uncharacterized protein</fullName>
    </submittedName>
</protein>
<reference evidence="1" key="1">
    <citation type="submission" date="2022-11" db="EMBL/GenBank/DDBJ databases">
        <title>Chromosome-level genome of Pogonophryne albipinna.</title>
        <authorList>
            <person name="Jo E."/>
        </authorList>
    </citation>
    <scope>NUCLEOTIDE SEQUENCE</scope>
    <source>
        <strain evidence="1">SGF0006</strain>
        <tissue evidence="1">Muscle</tissue>
    </source>
</reference>
<keyword evidence="2" id="KW-1185">Reference proteome</keyword>
<dbReference type="Proteomes" id="UP001219934">
    <property type="component" value="Unassembled WGS sequence"/>
</dbReference>
<evidence type="ECO:0000313" key="1">
    <source>
        <dbReference type="EMBL" id="KAJ4924986.1"/>
    </source>
</evidence>
<accession>A0AAD6F864</accession>
<gene>
    <name evidence="1" type="ORF">JOQ06_003933</name>
</gene>
<sequence>EDLLIPKPDWLNKTCFGVGRVPSSSSFVFKSQPGDKGQLKCHDVPILPVCADANAILSQLKGQSRQGRVRAKGSCGPHGDFIMAYFQRNETAANKDLHKDKQQAVLEFFTLTILEVTISHTLLCPGGDGN</sequence>
<feature type="non-terminal residue" evidence="1">
    <location>
        <position position="1"/>
    </location>
</feature>
<dbReference type="AlphaFoldDB" id="A0AAD6F864"/>
<name>A0AAD6F864_9TELE</name>